<proteinExistence type="predicted"/>
<keyword evidence="3 6" id="KW-0812">Transmembrane</keyword>
<dbReference type="InterPro" id="IPR004869">
    <property type="entry name" value="MMPL_dom"/>
</dbReference>
<keyword evidence="4 6" id="KW-1133">Transmembrane helix</keyword>
<name>A0A2W4QBQ8_9GAMM</name>
<sequence>MSTTTDSFVIKTIHWWEKNILNRPWLLIVTFLVASGLIGKYTMDNLTVNTDTADMISIQLPFQQNRIKLEKSFPQDIGTVLLLVEGSSPEQTSTVVNRIARELREKKDAVKSVYIPDEGEFFDRNGLLYLSTNELEKISKQLVNAQPFIGKLSKDNSLHGLAGILGQAIKAIGDDDLELDMNPVFRKVSQSLDAVREGKPFQLSWQQLMLDKQSGFGVTKRLIILTPVLDYSKLLPAEKSIVTIKKSIAEATAGEFSNVRVSMTGEVVLEYEEMDSITQSTAIAGIASFILVCATLWVAYRSFKLMFATFVSLSIGLVLSMGFATVSIGHLNLISIAFAVLFIGMGDAYSSHFCLRYRELIMRGESQRDALRDTLTSTGSSLILCTFTAAIGLYAFIPTHYEGVSELGVIAGTSMFIALFTTFTVLPALMKIMPIRISRKQVQASEKTSFLLSNWPLRYARHIRWSTFVLTLVALALLTQVTADFNPINLRDQSTESVKTFKYLLQDKDTSPMTLSSLATSENDVLDKKSRFEKLATVDKVVTLFDMVPDGQEAKLAIIEELGLLMGTHLENYPALAPVGSAKIGSLEELQASILVQIAKGEGSNADLLELSESLSDFLDYYDSLPQELRQPLLDKLQQTLLGGLPATMEKLKLGLDAQPVTLETLPTSLKERWLSQTGLYRVQIYPKKDLNDLENLREFIREAQKVDPNVTDLPVTYLESMNVVIESFVQAFSIALVAISFLLLAILRNVKDTLLVLMPLLLASLFTAASTVVFKVPFNFANIIALPLLFGLGVDSGIHMVHRLHYLDSSAENLLGTSESQGVFYGALTTIFSFSSLAFTSHEGTASMGILLSIGLFMTLICALVVLPAFSVLHIKRHHFYN</sequence>
<evidence type="ECO:0000313" key="8">
    <source>
        <dbReference type="EMBL" id="PZN69795.1"/>
    </source>
</evidence>
<feature type="transmembrane region" description="Helical" evidence="6">
    <location>
        <begin position="847"/>
        <end position="874"/>
    </location>
</feature>
<dbReference type="Gene3D" id="1.20.1640.10">
    <property type="entry name" value="Multidrug efflux transporter AcrB transmembrane domain"/>
    <property type="match status" value="2"/>
</dbReference>
<evidence type="ECO:0000256" key="4">
    <source>
        <dbReference type="ARBA" id="ARBA00022989"/>
    </source>
</evidence>
<evidence type="ECO:0000313" key="9">
    <source>
        <dbReference type="Proteomes" id="UP000249396"/>
    </source>
</evidence>
<feature type="transmembrane region" description="Helical" evidence="6">
    <location>
        <begin position="755"/>
        <end position="775"/>
    </location>
</feature>
<keyword evidence="2" id="KW-1003">Cell membrane</keyword>
<feature type="transmembrane region" description="Helical" evidence="6">
    <location>
        <begin position="334"/>
        <end position="355"/>
    </location>
</feature>
<comment type="subcellular location">
    <subcellularLocation>
        <location evidence="1">Cell membrane</location>
        <topology evidence="1">Multi-pass membrane protein</topology>
    </subcellularLocation>
</comment>
<evidence type="ECO:0000256" key="3">
    <source>
        <dbReference type="ARBA" id="ARBA00022692"/>
    </source>
</evidence>
<dbReference type="PANTHER" id="PTHR33406:SF13">
    <property type="entry name" value="MEMBRANE PROTEIN YDFJ"/>
    <property type="match status" value="1"/>
</dbReference>
<dbReference type="SUPFAM" id="SSF82866">
    <property type="entry name" value="Multidrug efflux transporter AcrB transmembrane domain"/>
    <property type="match status" value="2"/>
</dbReference>
<feature type="transmembrane region" description="Helical" evidence="6">
    <location>
        <begin position="25"/>
        <end position="43"/>
    </location>
</feature>
<dbReference type="Pfam" id="PF03176">
    <property type="entry name" value="MMPL"/>
    <property type="match status" value="2"/>
</dbReference>
<feature type="transmembrane region" description="Helical" evidence="6">
    <location>
        <begin position="781"/>
        <end position="802"/>
    </location>
</feature>
<gene>
    <name evidence="8" type="ORF">DM484_29150</name>
</gene>
<evidence type="ECO:0000256" key="6">
    <source>
        <dbReference type="SAM" id="Phobius"/>
    </source>
</evidence>
<organism evidence="8 9">
    <name type="scientific">Candidatus Methylumidiphilus alinenensis</name>
    <dbReference type="NCBI Taxonomy" id="2202197"/>
    <lineage>
        <taxon>Bacteria</taxon>
        <taxon>Pseudomonadati</taxon>
        <taxon>Pseudomonadota</taxon>
        <taxon>Gammaproteobacteria</taxon>
        <taxon>Methylococcales</taxon>
        <taxon>Candidatus Methylumidiphilus</taxon>
    </lineage>
</organism>
<feature type="domain" description="Membrane transport protein MMPL" evidence="7">
    <location>
        <begin position="706"/>
        <end position="874"/>
    </location>
</feature>
<protein>
    <recommendedName>
        <fullName evidence="7">Membrane transport protein MMPL domain-containing protein</fullName>
    </recommendedName>
</protein>
<feature type="transmembrane region" description="Helical" evidence="6">
    <location>
        <begin position="282"/>
        <end position="300"/>
    </location>
</feature>
<feature type="transmembrane region" description="Helical" evidence="6">
    <location>
        <begin position="823"/>
        <end position="841"/>
    </location>
</feature>
<dbReference type="GO" id="GO:0005886">
    <property type="term" value="C:plasma membrane"/>
    <property type="evidence" value="ECO:0007669"/>
    <property type="project" value="UniProtKB-SubCell"/>
</dbReference>
<evidence type="ECO:0000256" key="1">
    <source>
        <dbReference type="ARBA" id="ARBA00004651"/>
    </source>
</evidence>
<feature type="transmembrane region" description="Helical" evidence="6">
    <location>
        <begin position="307"/>
        <end position="328"/>
    </location>
</feature>
<comment type="caution">
    <text evidence="8">The sequence shown here is derived from an EMBL/GenBank/DDBJ whole genome shotgun (WGS) entry which is preliminary data.</text>
</comment>
<reference evidence="8 9" key="1">
    <citation type="journal article" date="2018" name="Aquat. Microb. Ecol.">
        <title>Gammaproteobacterial methanotrophs dominate.</title>
        <authorList>
            <person name="Rissanen A.J."/>
            <person name="Saarenheimo J."/>
            <person name="Tiirola M."/>
            <person name="Peura S."/>
            <person name="Aalto S.L."/>
            <person name="Karvinen A."/>
            <person name="Nykanen H."/>
        </authorList>
    </citation>
    <scope>NUCLEOTIDE SEQUENCE [LARGE SCALE GENOMIC DNA]</scope>
    <source>
        <strain evidence="8">AMbin10</strain>
    </source>
</reference>
<evidence type="ECO:0000256" key="5">
    <source>
        <dbReference type="ARBA" id="ARBA00023136"/>
    </source>
</evidence>
<dbReference type="InterPro" id="IPR017841">
    <property type="entry name" value="Hopanoid_biosynth_HpnN"/>
</dbReference>
<dbReference type="Proteomes" id="UP000249396">
    <property type="component" value="Unassembled WGS sequence"/>
</dbReference>
<dbReference type="AlphaFoldDB" id="A0A2W4QBQ8"/>
<dbReference type="NCBIfam" id="TIGR03480">
    <property type="entry name" value="HpnN"/>
    <property type="match status" value="1"/>
</dbReference>
<dbReference type="EMBL" id="QJPH01000570">
    <property type="protein sequence ID" value="PZN69795.1"/>
    <property type="molecule type" value="Genomic_DNA"/>
</dbReference>
<feature type="transmembrane region" description="Helical" evidence="6">
    <location>
        <begin position="375"/>
        <end position="397"/>
    </location>
</feature>
<feature type="transmembrane region" description="Helical" evidence="6">
    <location>
        <begin position="729"/>
        <end position="748"/>
    </location>
</feature>
<evidence type="ECO:0000256" key="2">
    <source>
        <dbReference type="ARBA" id="ARBA00022475"/>
    </source>
</evidence>
<feature type="transmembrane region" description="Helical" evidence="6">
    <location>
        <begin position="409"/>
        <end position="430"/>
    </location>
</feature>
<dbReference type="PANTHER" id="PTHR33406">
    <property type="entry name" value="MEMBRANE PROTEIN MJ1562-RELATED"/>
    <property type="match status" value="1"/>
</dbReference>
<dbReference type="InterPro" id="IPR050545">
    <property type="entry name" value="Mycobact_MmpL"/>
</dbReference>
<keyword evidence="5 6" id="KW-0472">Membrane</keyword>
<feature type="domain" description="Membrane transport protein MMPL" evidence="7">
    <location>
        <begin position="238"/>
        <end position="465"/>
    </location>
</feature>
<evidence type="ECO:0000259" key="7">
    <source>
        <dbReference type="Pfam" id="PF03176"/>
    </source>
</evidence>
<feature type="transmembrane region" description="Helical" evidence="6">
    <location>
        <begin position="465"/>
        <end position="483"/>
    </location>
</feature>
<accession>A0A2W4QBQ8</accession>